<gene>
    <name evidence="1" type="ORF">C8Q71DRAFT_713217</name>
</gene>
<name>A0ABQ8K8H9_9APHY</name>
<sequence length="105" mass="11529">GLSIQHAGECFQHANTMVSKYFKKILIALSSPLFYMTYVHLLSADELTPAIVYNNPWFYLFFGHAIGAVDSSHIAAAPPSDKCNASRNRKGGVGVWVIVSIIRTS</sequence>
<dbReference type="Proteomes" id="UP000814176">
    <property type="component" value="Unassembled WGS sequence"/>
</dbReference>
<evidence type="ECO:0000313" key="2">
    <source>
        <dbReference type="Proteomes" id="UP000814176"/>
    </source>
</evidence>
<proteinExistence type="predicted"/>
<accession>A0ABQ8K8H9</accession>
<dbReference type="RefSeq" id="XP_047775911.1">
    <property type="nucleotide sequence ID" value="XM_047920902.1"/>
</dbReference>
<organism evidence="1 2">
    <name type="scientific">Rhodofomes roseus</name>
    <dbReference type="NCBI Taxonomy" id="34475"/>
    <lineage>
        <taxon>Eukaryota</taxon>
        <taxon>Fungi</taxon>
        <taxon>Dikarya</taxon>
        <taxon>Basidiomycota</taxon>
        <taxon>Agaricomycotina</taxon>
        <taxon>Agaricomycetes</taxon>
        <taxon>Polyporales</taxon>
        <taxon>Rhodofomes</taxon>
    </lineage>
</organism>
<reference evidence="1 2" key="1">
    <citation type="journal article" date="2021" name="Environ. Microbiol.">
        <title>Gene family expansions and transcriptome signatures uncover fungal adaptations to wood decay.</title>
        <authorList>
            <person name="Hage H."/>
            <person name="Miyauchi S."/>
            <person name="Viragh M."/>
            <person name="Drula E."/>
            <person name="Min B."/>
            <person name="Chaduli D."/>
            <person name="Navarro D."/>
            <person name="Favel A."/>
            <person name="Norest M."/>
            <person name="Lesage-Meessen L."/>
            <person name="Balint B."/>
            <person name="Merenyi Z."/>
            <person name="de Eugenio L."/>
            <person name="Morin E."/>
            <person name="Martinez A.T."/>
            <person name="Baldrian P."/>
            <person name="Stursova M."/>
            <person name="Martinez M.J."/>
            <person name="Novotny C."/>
            <person name="Magnuson J.K."/>
            <person name="Spatafora J.W."/>
            <person name="Maurice S."/>
            <person name="Pangilinan J."/>
            <person name="Andreopoulos W."/>
            <person name="LaButti K."/>
            <person name="Hundley H."/>
            <person name="Na H."/>
            <person name="Kuo A."/>
            <person name="Barry K."/>
            <person name="Lipzen A."/>
            <person name="Henrissat B."/>
            <person name="Riley R."/>
            <person name="Ahrendt S."/>
            <person name="Nagy L.G."/>
            <person name="Grigoriev I.V."/>
            <person name="Martin F."/>
            <person name="Rosso M.N."/>
        </authorList>
    </citation>
    <scope>NUCLEOTIDE SEQUENCE [LARGE SCALE GENOMIC DNA]</scope>
    <source>
        <strain evidence="1 2">CIRM-BRFM 1785</strain>
    </source>
</reference>
<evidence type="ECO:0000313" key="1">
    <source>
        <dbReference type="EMBL" id="KAH9833145.1"/>
    </source>
</evidence>
<dbReference type="EMBL" id="JADCUA010000019">
    <property type="protein sequence ID" value="KAH9833145.1"/>
    <property type="molecule type" value="Genomic_DNA"/>
</dbReference>
<protein>
    <submittedName>
        <fullName evidence="1">Uncharacterized protein</fullName>
    </submittedName>
</protein>
<keyword evidence="2" id="KW-1185">Reference proteome</keyword>
<feature type="non-terminal residue" evidence="1">
    <location>
        <position position="1"/>
    </location>
</feature>
<dbReference type="GeneID" id="72001634"/>
<comment type="caution">
    <text evidence="1">The sequence shown here is derived from an EMBL/GenBank/DDBJ whole genome shotgun (WGS) entry which is preliminary data.</text>
</comment>